<gene>
    <name evidence="13" type="primary">lpxK</name>
    <name evidence="15" type="ORF">A7E75_11030</name>
</gene>
<dbReference type="HAMAP" id="MF_00409">
    <property type="entry name" value="LpxK"/>
    <property type="match status" value="1"/>
</dbReference>
<dbReference type="GO" id="GO:0009244">
    <property type="term" value="P:lipopolysaccharide core region biosynthetic process"/>
    <property type="evidence" value="ECO:0007669"/>
    <property type="project" value="TreeGrafter"/>
</dbReference>
<dbReference type="STRING" id="29542.A6070_05040"/>
<keyword evidence="6 13" id="KW-0441">Lipid A biosynthesis</keyword>
<dbReference type="OrthoDB" id="9766423at2"/>
<dbReference type="InterPro" id="IPR003758">
    <property type="entry name" value="LpxK"/>
</dbReference>
<feature type="transmembrane region" description="Helical" evidence="14">
    <location>
        <begin position="20"/>
        <end position="38"/>
    </location>
</feature>
<keyword evidence="11 13" id="KW-0443">Lipid metabolism</keyword>
<keyword evidence="16" id="KW-1185">Reference proteome</keyword>
<evidence type="ECO:0000256" key="11">
    <source>
        <dbReference type="ARBA" id="ARBA00023098"/>
    </source>
</evidence>
<dbReference type="NCBIfam" id="TIGR00682">
    <property type="entry name" value="lpxK"/>
    <property type="match status" value="1"/>
</dbReference>
<dbReference type="RefSeq" id="WP_072287335.1">
    <property type="nucleotide sequence ID" value="NZ_CP015455.1"/>
</dbReference>
<dbReference type="KEGG" id="pace:A6070_05040"/>
<keyword evidence="9 13" id="KW-0418">Kinase</keyword>
<evidence type="ECO:0000256" key="5">
    <source>
        <dbReference type="ARBA" id="ARBA00022516"/>
    </source>
</evidence>
<keyword evidence="14" id="KW-1133">Transmembrane helix</keyword>
<evidence type="ECO:0000256" key="3">
    <source>
        <dbReference type="ARBA" id="ARBA00012071"/>
    </source>
</evidence>
<evidence type="ECO:0000313" key="15">
    <source>
        <dbReference type="EMBL" id="APG25494.1"/>
    </source>
</evidence>
<dbReference type="GO" id="GO:0005886">
    <property type="term" value="C:plasma membrane"/>
    <property type="evidence" value="ECO:0007669"/>
    <property type="project" value="TreeGrafter"/>
</dbReference>
<comment type="catalytic activity">
    <reaction evidence="13">
        <text>a lipid A disaccharide + ATP = a lipid IVA + ADP + H(+)</text>
        <dbReference type="Rhea" id="RHEA:67840"/>
        <dbReference type="ChEBI" id="CHEBI:15378"/>
        <dbReference type="ChEBI" id="CHEBI:30616"/>
        <dbReference type="ChEBI" id="CHEBI:176343"/>
        <dbReference type="ChEBI" id="CHEBI:176425"/>
        <dbReference type="ChEBI" id="CHEBI:456216"/>
        <dbReference type="EC" id="2.7.1.130"/>
    </reaction>
</comment>
<dbReference type="SUPFAM" id="SSF52540">
    <property type="entry name" value="P-loop containing nucleoside triphosphate hydrolases"/>
    <property type="match status" value="1"/>
</dbReference>
<dbReference type="InterPro" id="IPR027417">
    <property type="entry name" value="P-loop_NTPase"/>
</dbReference>
<keyword evidence="10 13" id="KW-0067">ATP-binding</keyword>
<evidence type="ECO:0000256" key="12">
    <source>
        <dbReference type="ARBA" id="ARBA00029757"/>
    </source>
</evidence>
<comment type="similarity">
    <text evidence="13">Belongs to the LpxK family.</text>
</comment>
<feature type="binding site" evidence="13">
    <location>
        <begin position="67"/>
        <end position="74"/>
    </location>
    <ligand>
        <name>ATP</name>
        <dbReference type="ChEBI" id="CHEBI:30616"/>
    </ligand>
</feature>
<proteinExistence type="inferred from homology"/>
<dbReference type="UniPathway" id="UPA00359">
    <property type="reaction ID" value="UER00482"/>
</dbReference>
<keyword evidence="8 13" id="KW-0547">Nucleotide-binding</keyword>
<keyword evidence="14" id="KW-0812">Transmembrane</keyword>
<dbReference type="GO" id="GO:0009245">
    <property type="term" value="P:lipid A biosynthetic process"/>
    <property type="evidence" value="ECO:0007669"/>
    <property type="project" value="UniProtKB-UniRule"/>
</dbReference>
<dbReference type="Pfam" id="PF02606">
    <property type="entry name" value="LpxK"/>
    <property type="match status" value="1"/>
</dbReference>
<evidence type="ECO:0000256" key="10">
    <source>
        <dbReference type="ARBA" id="ARBA00022840"/>
    </source>
</evidence>
<dbReference type="AlphaFoldDB" id="A0A1L3GHR6"/>
<evidence type="ECO:0000256" key="6">
    <source>
        <dbReference type="ARBA" id="ARBA00022556"/>
    </source>
</evidence>
<accession>A0A1L3GHR6</accession>
<dbReference type="EC" id="2.7.1.130" evidence="3 13"/>
<name>A0A1L3GHR6_SYNAC</name>
<evidence type="ECO:0000256" key="8">
    <source>
        <dbReference type="ARBA" id="ARBA00022741"/>
    </source>
</evidence>
<keyword evidence="14" id="KW-0472">Membrane</keyword>
<comment type="pathway">
    <text evidence="2 13">Glycolipid biosynthesis; lipid IV(A) biosynthesis; lipid IV(A) from (3R)-3-hydroxytetradecanoyl-[acyl-carrier-protein] and UDP-N-acetyl-alpha-D-glucosamine: step 6/6.</text>
</comment>
<protein>
    <recommendedName>
        <fullName evidence="4 13">Tetraacyldisaccharide 4'-kinase</fullName>
        <ecNumber evidence="3 13">2.7.1.130</ecNumber>
    </recommendedName>
    <alternativeName>
        <fullName evidence="12 13">Lipid A 4'-kinase</fullName>
    </alternativeName>
</protein>
<evidence type="ECO:0000256" key="9">
    <source>
        <dbReference type="ARBA" id="ARBA00022777"/>
    </source>
</evidence>
<keyword evidence="5 13" id="KW-0444">Lipid biosynthesis</keyword>
<evidence type="ECO:0000256" key="2">
    <source>
        <dbReference type="ARBA" id="ARBA00004870"/>
    </source>
</evidence>
<comment type="function">
    <text evidence="1 13">Transfers the gamma-phosphate of ATP to the 4'-position of a tetraacyldisaccharide 1-phosphate intermediate (termed DS-1-P) to form tetraacyldisaccharide 1,4'-bis-phosphate (lipid IVA).</text>
</comment>
<evidence type="ECO:0000313" key="16">
    <source>
        <dbReference type="Proteomes" id="UP000182264"/>
    </source>
</evidence>
<dbReference type="GO" id="GO:0009029">
    <property type="term" value="F:lipid-A 4'-kinase activity"/>
    <property type="evidence" value="ECO:0007669"/>
    <property type="project" value="UniProtKB-UniRule"/>
</dbReference>
<evidence type="ECO:0000256" key="14">
    <source>
        <dbReference type="SAM" id="Phobius"/>
    </source>
</evidence>
<evidence type="ECO:0000256" key="7">
    <source>
        <dbReference type="ARBA" id="ARBA00022679"/>
    </source>
</evidence>
<dbReference type="GO" id="GO:0005524">
    <property type="term" value="F:ATP binding"/>
    <property type="evidence" value="ECO:0007669"/>
    <property type="project" value="UniProtKB-UniRule"/>
</dbReference>
<evidence type="ECO:0000256" key="1">
    <source>
        <dbReference type="ARBA" id="ARBA00002274"/>
    </source>
</evidence>
<organism evidence="15 16">
    <name type="scientific">Syntrophotalea acetylenica</name>
    <name type="common">Pelobacter acetylenicus</name>
    <dbReference type="NCBI Taxonomy" id="29542"/>
    <lineage>
        <taxon>Bacteria</taxon>
        <taxon>Pseudomonadati</taxon>
        <taxon>Thermodesulfobacteriota</taxon>
        <taxon>Desulfuromonadia</taxon>
        <taxon>Desulfuromonadales</taxon>
        <taxon>Syntrophotaleaceae</taxon>
        <taxon>Syntrophotalea</taxon>
    </lineage>
</organism>
<dbReference type="PANTHER" id="PTHR42724">
    <property type="entry name" value="TETRAACYLDISACCHARIDE 4'-KINASE"/>
    <property type="match status" value="1"/>
</dbReference>
<sequence length="357" mass="38985">MFRPVLFYRRLGVAGPHAFLEWLVYVLLLPVSFLYAALMRLRAFLYRIGWLHVYRAPVPVISVGNLSVGGTGKTPVVDYLIRCCLSRGRRVAVVSRGYGSADGPALRVVSAGKGPVLDVRQAGDEPWLLARRNPCACVVVAPRRADGVRYAVDCLGADLVLLDDGFQHLAVARDFDLVLLDASRPFGNGRVLPAGILREPISALKRGSLFLLTRASGPGADPPLLPGPVLRCRHVMADHAIGPNGNSWSFAQLAKLRGLAFAGIAEPQNFFHGLEQRGLKLHQTLCFSDHTKYDGQDLSRLVAASVQADYLITTEKDAVKLMAARLPLPCYVVTMDVEFFETGELEKRLFAVIDAKG</sequence>
<dbReference type="Proteomes" id="UP000182264">
    <property type="component" value="Chromosome"/>
</dbReference>
<evidence type="ECO:0000256" key="13">
    <source>
        <dbReference type="HAMAP-Rule" id="MF_00409"/>
    </source>
</evidence>
<dbReference type="PANTHER" id="PTHR42724:SF1">
    <property type="entry name" value="TETRAACYLDISACCHARIDE 4'-KINASE, MITOCHONDRIAL-RELATED"/>
    <property type="match status" value="1"/>
</dbReference>
<reference evidence="15 16" key="1">
    <citation type="journal article" date="2017" name="Genome Announc.">
        <title>Complete Genome Sequences of Two Acetylene-Fermenting Pelobacter acetylenicus Strains.</title>
        <authorList>
            <person name="Sutton J.M."/>
            <person name="Baesman S.M."/>
            <person name="Fierst J.L."/>
            <person name="Poret-Peterson A.T."/>
            <person name="Oremland R.S."/>
            <person name="Dunlap D.S."/>
            <person name="Akob D.M."/>
        </authorList>
    </citation>
    <scope>NUCLEOTIDE SEQUENCE [LARGE SCALE GENOMIC DNA]</scope>
    <source>
        <strain evidence="15 16">DSM 3247</strain>
    </source>
</reference>
<dbReference type="EMBL" id="CP015518">
    <property type="protein sequence ID" value="APG25494.1"/>
    <property type="molecule type" value="Genomic_DNA"/>
</dbReference>
<evidence type="ECO:0000256" key="4">
    <source>
        <dbReference type="ARBA" id="ARBA00016436"/>
    </source>
</evidence>
<keyword evidence="7 13" id="KW-0808">Transferase</keyword>